<gene>
    <name evidence="2" type="ORF">BU23DRAFT_552541</name>
</gene>
<feature type="region of interest" description="Disordered" evidence="1">
    <location>
        <begin position="19"/>
        <end position="64"/>
    </location>
</feature>
<dbReference type="Proteomes" id="UP000800036">
    <property type="component" value="Unassembled WGS sequence"/>
</dbReference>
<evidence type="ECO:0000313" key="3">
    <source>
        <dbReference type="Proteomes" id="UP000800036"/>
    </source>
</evidence>
<accession>A0A6A5VFF4</accession>
<name>A0A6A5VFF4_9PLEO</name>
<keyword evidence="3" id="KW-1185">Reference proteome</keyword>
<dbReference type="EMBL" id="ML976671">
    <property type="protein sequence ID" value="KAF1975119.1"/>
    <property type="molecule type" value="Genomic_DNA"/>
</dbReference>
<evidence type="ECO:0000313" key="2">
    <source>
        <dbReference type="EMBL" id="KAF1975119.1"/>
    </source>
</evidence>
<dbReference type="AlphaFoldDB" id="A0A6A5VFF4"/>
<sequence length="64" mass="6636">MPTMGSLSPDAPAIVSVDQSETAGVDTDGRAVMADPYNTTPTQVDAPAEPTTIMARTPPHLIDL</sequence>
<protein>
    <submittedName>
        <fullName evidence="2">Uncharacterized protein</fullName>
    </submittedName>
</protein>
<reference evidence="2" key="1">
    <citation type="journal article" date="2020" name="Stud. Mycol.">
        <title>101 Dothideomycetes genomes: a test case for predicting lifestyles and emergence of pathogens.</title>
        <authorList>
            <person name="Haridas S."/>
            <person name="Albert R."/>
            <person name="Binder M."/>
            <person name="Bloem J."/>
            <person name="Labutti K."/>
            <person name="Salamov A."/>
            <person name="Andreopoulos B."/>
            <person name="Baker S."/>
            <person name="Barry K."/>
            <person name="Bills G."/>
            <person name="Bluhm B."/>
            <person name="Cannon C."/>
            <person name="Castanera R."/>
            <person name="Culley D."/>
            <person name="Daum C."/>
            <person name="Ezra D."/>
            <person name="Gonzalez J."/>
            <person name="Henrissat B."/>
            <person name="Kuo A."/>
            <person name="Liang C."/>
            <person name="Lipzen A."/>
            <person name="Lutzoni F."/>
            <person name="Magnuson J."/>
            <person name="Mondo S."/>
            <person name="Nolan M."/>
            <person name="Ohm R."/>
            <person name="Pangilinan J."/>
            <person name="Park H.-J."/>
            <person name="Ramirez L."/>
            <person name="Alfaro M."/>
            <person name="Sun H."/>
            <person name="Tritt A."/>
            <person name="Yoshinaga Y."/>
            <person name="Zwiers L.-H."/>
            <person name="Turgeon B."/>
            <person name="Goodwin S."/>
            <person name="Spatafora J."/>
            <person name="Crous P."/>
            <person name="Grigoriev I."/>
        </authorList>
    </citation>
    <scope>NUCLEOTIDE SEQUENCE</scope>
    <source>
        <strain evidence="2">CBS 107.79</strain>
    </source>
</reference>
<evidence type="ECO:0000256" key="1">
    <source>
        <dbReference type="SAM" id="MobiDB-lite"/>
    </source>
</evidence>
<organism evidence="2 3">
    <name type="scientific">Bimuria novae-zelandiae CBS 107.79</name>
    <dbReference type="NCBI Taxonomy" id="1447943"/>
    <lineage>
        <taxon>Eukaryota</taxon>
        <taxon>Fungi</taxon>
        <taxon>Dikarya</taxon>
        <taxon>Ascomycota</taxon>
        <taxon>Pezizomycotina</taxon>
        <taxon>Dothideomycetes</taxon>
        <taxon>Pleosporomycetidae</taxon>
        <taxon>Pleosporales</taxon>
        <taxon>Massarineae</taxon>
        <taxon>Didymosphaeriaceae</taxon>
        <taxon>Bimuria</taxon>
    </lineage>
</organism>
<proteinExistence type="predicted"/>